<name>D9PHR0_9ZZZZ</name>
<sequence length="120" mass="13288">MILKMIAVMLVVLSCSTVSSAASIKTGSEEVNQYFETMACDYARGFNNVSRSPLEIYNAEKEYEQKKLGRPVIRNIAALTDGSFKMIERLGSGLWDFLAGVLLGEQDGIPPKPEMIPIQR</sequence>
<dbReference type="PROSITE" id="PS51257">
    <property type="entry name" value="PROKAR_LIPOPROTEIN"/>
    <property type="match status" value="1"/>
</dbReference>
<reference evidence="1" key="2">
    <citation type="journal article" date="2011" name="Microb. Ecol.">
        <title>Taxonomic and Functional Metagenomic Profiling of the Microbial Community in the Anoxic Sediment of a Sub-saline Shallow Lake (Laguna de Carrizo, Central Spain).</title>
        <authorList>
            <person name="Ferrer M."/>
            <person name="Guazzaroni M.E."/>
            <person name="Richter M."/>
            <person name="Garcia-Salamanca A."/>
            <person name="Yarza P."/>
            <person name="Suarez-Suarez A."/>
            <person name="Solano J."/>
            <person name="Alcaide M."/>
            <person name="van Dillewijn P."/>
            <person name="Molina-Henares M.A."/>
            <person name="Lopez-Cortes N."/>
            <person name="Al-Ramahi Y."/>
            <person name="Guerrero C."/>
            <person name="Acosta A."/>
            <person name="de Eugenio L.I."/>
            <person name="Martinez V."/>
            <person name="Marques S."/>
            <person name="Rojo F."/>
            <person name="Santero E."/>
            <person name="Genilloud O."/>
            <person name="Perez-Perez J."/>
            <person name="Rossello-Mora R."/>
            <person name="Ramos J.L."/>
        </authorList>
    </citation>
    <scope>NUCLEOTIDE SEQUENCE</scope>
</reference>
<dbReference type="EMBL" id="ADZX01000389">
    <property type="protein sequence ID" value="EFK96899.1"/>
    <property type="molecule type" value="Genomic_DNA"/>
</dbReference>
<dbReference type="AlphaFoldDB" id="D9PHR0"/>
<protein>
    <submittedName>
        <fullName evidence="1">Uncharacterized protein</fullName>
    </submittedName>
</protein>
<accession>D9PHR0</accession>
<reference evidence="1" key="1">
    <citation type="submission" date="2010-07" db="EMBL/GenBank/DDBJ databases">
        <authorList>
            <consortium name="CONSOLIDER consortium CSD2007-00005"/>
            <person name="Guazzaroni M.-E."/>
            <person name="Richter M."/>
            <person name="Garcia-Salamanca A."/>
            <person name="Yarza P."/>
            <person name="Ferrer M."/>
        </authorList>
    </citation>
    <scope>NUCLEOTIDE SEQUENCE</scope>
</reference>
<organism evidence="1">
    <name type="scientific">sediment metagenome</name>
    <dbReference type="NCBI Taxonomy" id="749907"/>
    <lineage>
        <taxon>unclassified sequences</taxon>
        <taxon>metagenomes</taxon>
        <taxon>ecological metagenomes</taxon>
    </lineage>
</organism>
<comment type="caution">
    <text evidence="1">The sequence shown here is derived from an EMBL/GenBank/DDBJ whole genome shotgun (WGS) entry which is preliminary data.</text>
</comment>
<gene>
    <name evidence="1" type="ORF">LDC_1062</name>
</gene>
<evidence type="ECO:0000313" key="1">
    <source>
        <dbReference type="EMBL" id="EFK96899.1"/>
    </source>
</evidence>
<proteinExistence type="predicted"/>